<organism evidence="1 2">
    <name type="scientific">Elsinoe ampelina</name>
    <dbReference type="NCBI Taxonomy" id="302913"/>
    <lineage>
        <taxon>Eukaryota</taxon>
        <taxon>Fungi</taxon>
        <taxon>Dikarya</taxon>
        <taxon>Ascomycota</taxon>
        <taxon>Pezizomycotina</taxon>
        <taxon>Dothideomycetes</taxon>
        <taxon>Dothideomycetidae</taxon>
        <taxon>Myriangiales</taxon>
        <taxon>Elsinoaceae</taxon>
        <taxon>Elsinoe</taxon>
    </lineage>
</organism>
<dbReference type="EMBL" id="ML992505">
    <property type="protein sequence ID" value="KAF2224472.1"/>
    <property type="molecule type" value="Genomic_DNA"/>
</dbReference>
<evidence type="ECO:0000313" key="2">
    <source>
        <dbReference type="Proteomes" id="UP000799538"/>
    </source>
</evidence>
<dbReference type="Proteomes" id="UP000799538">
    <property type="component" value="Unassembled WGS sequence"/>
</dbReference>
<name>A0A6A6GFG5_9PEZI</name>
<sequence length="121" mass="13262">MRCPRINHPVCSQLPLKEMRIRSGFSSAAAVAAGTGCAGATAVEADEELVVLARRTDLPSPVLSRSCEPGVTGEISQLTTARRRRGMQMDWSLPEVRRRGGAEIVSELAREGMRRAQTWRE</sequence>
<protein>
    <submittedName>
        <fullName evidence="1">Uncharacterized protein</fullName>
    </submittedName>
</protein>
<gene>
    <name evidence="1" type="ORF">BDZ85DRAFT_261023</name>
</gene>
<keyword evidence="2" id="KW-1185">Reference proteome</keyword>
<dbReference type="AlphaFoldDB" id="A0A6A6GFG5"/>
<evidence type="ECO:0000313" key="1">
    <source>
        <dbReference type="EMBL" id="KAF2224472.1"/>
    </source>
</evidence>
<proteinExistence type="predicted"/>
<accession>A0A6A6GFG5</accession>
<reference evidence="2" key="1">
    <citation type="journal article" date="2020" name="Stud. Mycol.">
        <title>101 Dothideomycetes genomes: A test case for predicting lifestyles and emergence of pathogens.</title>
        <authorList>
            <person name="Haridas S."/>
            <person name="Albert R."/>
            <person name="Binder M."/>
            <person name="Bloem J."/>
            <person name="LaButti K."/>
            <person name="Salamov A."/>
            <person name="Andreopoulos B."/>
            <person name="Baker S."/>
            <person name="Barry K."/>
            <person name="Bills G."/>
            <person name="Bluhm B."/>
            <person name="Cannon C."/>
            <person name="Castanera R."/>
            <person name="Culley D."/>
            <person name="Daum C."/>
            <person name="Ezra D."/>
            <person name="Gonzalez J."/>
            <person name="Henrissat B."/>
            <person name="Kuo A."/>
            <person name="Liang C."/>
            <person name="Lipzen A."/>
            <person name="Lutzoni F."/>
            <person name="Magnuson J."/>
            <person name="Mondo S."/>
            <person name="Nolan M."/>
            <person name="Ohm R."/>
            <person name="Pangilinan J."/>
            <person name="Park H.-J."/>
            <person name="Ramirez L."/>
            <person name="Alfaro M."/>
            <person name="Sun H."/>
            <person name="Tritt A."/>
            <person name="Yoshinaga Y."/>
            <person name="Zwiers L.-H."/>
            <person name="Turgeon B."/>
            <person name="Goodwin S."/>
            <person name="Spatafora J."/>
            <person name="Crous P."/>
            <person name="Grigoriev I."/>
        </authorList>
    </citation>
    <scope>NUCLEOTIDE SEQUENCE [LARGE SCALE GENOMIC DNA]</scope>
    <source>
        <strain evidence="2">CECT 20119</strain>
    </source>
</reference>